<evidence type="ECO:0000259" key="1">
    <source>
        <dbReference type="SMART" id="SM00852"/>
    </source>
</evidence>
<evidence type="ECO:0000313" key="2">
    <source>
        <dbReference type="EMBL" id="VAW50475.1"/>
    </source>
</evidence>
<dbReference type="Gene3D" id="3.40.980.10">
    <property type="entry name" value="MoaB/Mog-like domain"/>
    <property type="match status" value="1"/>
</dbReference>
<sequence length="184" mass="19777">MNDKTIDKSANKTEKKSSVPIKIAILTVSDSRTEADDTSGDALVERLSSAGHVLVEKLIIADDKYKIRATVSCWIADEDVDVVISTGGTGLTGRDITPEAVEPLFDKKIEGVGELFRWVSYQEIGTSTIASRCVGGLANGTFIFCLPGSTGACRTGWDKVIAPQLDCNTKPCNIVALMPRLLEK</sequence>
<dbReference type="Pfam" id="PF00994">
    <property type="entry name" value="MoCF_biosynth"/>
    <property type="match status" value="1"/>
</dbReference>
<dbReference type="NCBIfam" id="TIGR02667">
    <property type="entry name" value="moaB_proteo"/>
    <property type="match status" value="1"/>
</dbReference>
<accession>A0A3B0W3P6</accession>
<gene>
    <name evidence="2" type="ORF">MNBD_GAMMA06-1598</name>
</gene>
<dbReference type="PIRSF" id="PIRSF006443">
    <property type="entry name" value="MoaB"/>
    <property type="match status" value="1"/>
</dbReference>
<dbReference type="EMBL" id="UOFD01000014">
    <property type="protein sequence ID" value="VAW50475.1"/>
    <property type="molecule type" value="Genomic_DNA"/>
</dbReference>
<dbReference type="PANTHER" id="PTHR43232">
    <property type="entry name" value="MOLYBDENUM COFACTOR BIOSYNTHESIS PROTEIN B"/>
    <property type="match status" value="1"/>
</dbReference>
<proteinExistence type="predicted"/>
<organism evidence="2">
    <name type="scientific">hydrothermal vent metagenome</name>
    <dbReference type="NCBI Taxonomy" id="652676"/>
    <lineage>
        <taxon>unclassified sequences</taxon>
        <taxon>metagenomes</taxon>
        <taxon>ecological metagenomes</taxon>
    </lineage>
</organism>
<reference evidence="2" key="1">
    <citation type="submission" date="2018-06" db="EMBL/GenBank/DDBJ databases">
        <authorList>
            <person name="Zhirakovskaya E."/>
        </authorList>
    </citation>
    <scope>NUCLEOTIDE SEQUENCE</scope>
</reference>
<name>A0A3B0W3P6_9ZZZZ</name>
<dbReference type="InterPro" id="IPR012245">
    <property type="entry name" value="MoaB"/>
</dbReference>
<dbReference type="PANTHER" id="PTHR43232:SF2">
    <property type="entry name" value="MOLYBDENUM COFACTOR BIOSYNTHESIS PROTEIN B"/>
    <property type="match status" value="1"/>
</dbReference>
<dbReference type="SUPFAM" id="SSF53218">
    <property type="entry name" value="Molybdenum cofactor biosynthesis proteins"/>
    <property type="match status" value="1"/>
</dbReference>
<dbReference type="SMART" id="SM00852">
    <property type="entry name" value="MoCF_biosynth"/>
    <property type="match status" value="1"/>
</dbReference>
<dbReference type="InterPro" id="IPR013484">
    <property type="entry name" value="MoaB_proteobac"/>
</dbReference>
<dbReference type="GO" id="GO:0006777">
    <property type="term" value="P:Mo-molybdopterin cofactor biosynthetic process"/>
    <property type="evidence" value="ECO:0007669"/>
    <property type="project" value="InterPro"/>
</dbReference>
<dbReference type="InterPro" id="IPR001453">
    <property type="entry name" value="MoaB/Mog_dom"/>
</dbReference>
<dbReference type="AlphaFoldDB" id="A0A3B0W3P6"/>
<protein>
    <submittedName>
        <fullName evidence="2">Molybdenum cofactor biosynthesis protein MoaB</fullName>
    </submittedName>
</protein>
<feature type="domain" description="MoaB/Mog" evidence="1">
    <location>
        <begin position="24"/>
        <end position="168"/>
    </location>
</feature>
<dbReference type="NCBIfam" id="TIGR00177">
    <property type="entry name" value="molyb_syn"/>
    <property type="match status" value="1"/>
</dbReference>
<dbReference type="GO" id="GO:0005829">
    <property type="term" value="C:cytosol"/>
    <property type="evidence" value="ECO:0007669"/>
    <property type="project" value="TreeGrafter"/>
</dbReference>
<dbReference type="CDD" id="cd00886">
    <property type="entry name" value="MogA_MoaB"/>
    <property type="match status" value="1"/>
</dbReference>
<dbReference type="InterPro" id="IPR036425">
    <property type="entry name" value="MoaB/Mog-like_dom_sf"/>
</dbReference>